<dbReference type="Pfam" id="PF05699">
    <property type="entry name" value="Dimer_Tnp_hAT"/>
    <property type="match status" value="1"/>
</dbReference>
<evidence type="ECO:0000313" key="3">
    <source>
        <dbReference type="Ensembl" id="ENSELUP00000022596.2"/>
    </source>
</evidence>
<dbReference type="GeneTree" id="ENSGT00940000157337"/>
<reference evidence="3" key="2">
    <citation type="submission" date="2020-02" db="EMBL/GenBank/DDBJ databases">
        <title>Esox lucius (northern pike) genome, fEsoLuc1, primary haplotype.</title>
        <authorList>
            <person name="Myers G."/>
            <person name="Karagic N."/>
            <person name="Meyer A."/>
            <person name="Pippel M."/>
            <person name="Reichard M."/>
            <person name="Winkler S."/>
            <person name="Tracey A."/>
            <person name="Sims Y."/>
            <person name="Howe K."/>
            <person name="Rhie A."/>
            <person name="Formenti G."/>
            <person name="Durbin R."/>
            <person name="Fedrigo O."/>
            <person name="Jarvis E.D."/>
        </authorList>
    </citation>
    <scope>NUCLEOTIDE SEQUENCE [LARGE SCALE GENOMIC DNA]</scope>
</reference>
<proteinExistence type="predicted"/>
<dbReference type="GeneID" id="105007168"/>
<dbReference type="OMA" id="RWNFQSR"/>
<reference evidence="3" key="4">
    <citation type="submission" date="2025-09" db="UniProtKB">
        <authorList>
            <consortium name="Ensembl"/>
        </authorList>
    </citation>
    <scope>IDENTIFICATION</scope>
</reference>
<dbReference type="Ensembl" id="ENSELUT00000033594.3">
    <property type="protein sequence ID" value="ENSELUP00000022596.2"/>
    <property type="gene ID" value="ENSELUG00000021533.3"/>
</dbReference>
<sequence length="806" mass="91886">MSSLNCSQPVKEVCWKSEALVKVETNEQSVTIKKEAQGEEITVKDEVCSVKEEDFSVKEEDVSAKDDVSVKQEKHVSVNEVGGLTVNEVEDTLMVKEPRLSPPNSVDSLLKTQFERLTLRQKLDIKQMGPDKPDIWIQQTSKDRGKKYTRNFSSAWYERKSWLCGCPIRNSVFCFPCLLFRSSVSGQAATLWTETGMSDLKHFAERVKKHDMSKSHLECLFKLTMLGKAKLATQLEEGYHANIRKHNLEVDKNRHILSKVLDCLKFCGAFELALKGHDEAKDSDPGVFRGLVDFMGSLDSAMKDHLEATTVFKGTSKTVQNELLDCMLATVQAHIVQELRNAAFVSIIVDETTDITTHCQLVIIYRYVDATNTLQERFFSFIKLEGGSNAEAVSRALLENLGLIFPDQAAGKEKLIAQTCDWTSLMCRSTAGVGKIIQDEYPNAHFLHCYAQQLCLVMQKAASAVQRARVFFSDLSGFSTFFWQSQKRIDVLNRTVTSRLPRAPQTRLNFQSRPVNVVFEHKDHLLECFQTIQSSEDFDNITIREATGFVRMLQDKEFLFFLELFHHIMRLVDILSAQLDDRHIEASQAQEAVKDFTNAVSRVRDSVPSLCVKYSDAETRIVGDRQQQAYEVCDRIILNTNDRFTFTHHLTGATLLESDCFPDYAKVFPTEALAKTAEAYPTLNKARLQTELSLMYDSPDFRWSKSALALFKFMLENNLQEVFSETVKLLRILITTPMTTSESDRCFSTLRRVRTFLGSTVSKDRLHALAMLSTEKKLTREIPDFNKKVIEKFSLLKNRRAKFVYK</sequence>
<dbReference type="InterPro" id="IPR025398">
    <property type="entry name" value="DUF4371"/>
</dbReference>
<reference evidence="4" key="1">
    <citation type="journal article" date="2014" name="PLoS ONE">
        <title>The genome and linkage map of the northern pike (Esox lucius): conserved synteny revealed between the salmonid sister group and the Neoteleostei.</title>
        <authorList>
            <person name="Rondeau E.B."/>
            <person name="Minkley D.R."/>
            <person name="Leong J.S."/>
            <person name="Messmer A.M."/>
            <person name="Jantzen J.R."/>
            <person name="von Schalburg K.R."/>
            <person name="Lemon C."/>
            <person name="Bird N.H."/>
            <person name="Koop B.F."/>
        </authorList>
    </citation>
    <scope>NUCLEOTIDE SEQUENCE</scope>
</reference>
<dbReference type="Bgee" id="ENSELUG00000021533">
    <property type="expression patterns" value="Expressed in ovary and 13 other cell types or tissues"/>
</dbReference>
<evidence type="ECO:0000259" key="2">
    <source>
        <dbReference type="Pfam" id="PF14291"/>
    </source>
</evidence>
<dbReference type="PANTHER" id="PTHR45749">
    <property type="match status" value="1"/>
</dbReference>
<evidence type="ECO:0000259" key="1">
    <source>
        <dbReference type="Pfam" id="PF05699"/>
    </source>
</evidence>
<dbReference type="InParanoid" id="A0A3P8Z1B7"/>
<feature type="domain" description="HAT C-terminal dimerisation" evidence="1">
    <location>
        <begin position="720"/>
        <end position="777"/>
    </location>
</feature>
<feature type="domain" description="DUF4371" evidence="2">
    <location>
        <begin position="250"/>
        <end position="390"/>
    </location>
</feature>
<dbReference type="Pfam" id="PF14291">
    <property type="entry name" value="DUF4371"/>
    <property type="match status" value="1"/>
</dbReference>
<dbReference type="Proteomes" id="UP000265140">
    <property type="component" value="Chromosome 9"/>
</dbReference>
<dbReference type="GO" id="GO:0046983">
    <property type="term" value="F:protein dimerization activity"/>
    <property type="evidence" value="ECO:0007669"/>
    <property type="project" value="InterPro"/>
</dbReference>
<dbReference type="InterPro" id="IPR012337">
    <property type="entry name" value="RNaseH-like_sf"/>
</dbReference>
<dbReference type="AlphaFoldDB" id="A0A3P8Z1B7"/>
<reference evidence="3" key="3">
    <citation type="submission" date="2025-08" db="UniProtKB">
        <authorList>
            <consortium name="Ensembl"/>
        </authorList>
    </citation>
    <scope>IDENTIFICATION</scope>
</reference>
<dbReference type="SUPFAM" id="SSF53098">
    <property type="entry name" value="Ribonuclease H-like"/>
    <property type="match status" value="1"/>
</dbReference>
<keyword evidence="4" id="KW-1185">Reference proteome</keyword>
<organism evidence="3 4">
    <name type="scientific">Esox lucius</name>
    <name type="common">Northern pike</name>
    <dbReference type="NCBI Taxonomy" id="8010"/>
    <lineage>
        <taxon>Eukaryota</taxon>
        <taxon>Metazoa</taxon>
        <taxon>Chordata</taxon>
        <taxon>Craniata</taxon>
        <taxon>Vertebrata</taxon>
        <taxon>Euteleostomi</taxon>
        <taxon>Actinopterygii</taxon>
        <taxon>Neopterygii</taxon>
        <taxon>Teleostei</taxon>
        <taxon>Protacanthopterygii</taxon>
        <taxon>Esociformes</taxon>
        <taxon>Esocidae</taxon>
        <taxon>Esox</taxon>
    </lineage>
</organism>
<dbReference type="PANTHER" id="PTHR45749:SF28">
    <property type="entry name" value="ZINC FINGER MYM-TYPE PROTEIN 1-LIKE-RELATED"/>
    <property type="match status" value="1"/>
</dbReference>
<name>A0A3P8Z1B7_ESOLU</name>
<accession>A0A3P8Z1B7</accession>
<dbReference type="KEGG" id="els:105007168"/>
<evidence type="ECO:0000313" key="4">
    <source>
        <dbReference type="Proteomes" id="UP000265140"/>
    </source>
</evidence>
<protein>
    <recommendedName>
        <fullName evidence="5">TTF-type domain-containing protein</fullName>
    </recommendedName>
</protein>
<dbReference type="InterPro" id="IPR008906">
    <property type="entry name" value="HATC_C_dom"/>
</dbReference>
<evidence type="ECO:0008006" key="5">
    <source>
        <dbReference type="Google" id="ProtNLM"/>
    </source>
</evidence>
<dbReference type="RefSeq" id="XP_010864295.2">
    <property type="nucleotide sequence ID" value="XM_010865993.4"/>
</dbReference>